<gene>
    <name evidence="10" type="ORF">FC21_GL000128</name>
</gene>
<dbReference type="Pfam" id="PF00005">
    <property type="entry name" value="ABC_tran"/>
    <property type="match status" value="1"/>
</dbReference>
<dbReference type="PROSITE" id="PS50893">
    <property type="entry name" value="ABC_TRANSPORTER_2"/>
    <property type="match status" value="1"/>
</dbReference>
<evidence type="ECO:0000256" key="4">
    <source>
        <dbReference type="ARBA" id="ARBA00022475"/>
    </source>
</evidence>
<comment type="subcellular location">
    <subcellularLocation>
        <location evidence="1">Cell membrane</location>
        <topology evidence="1">Peripheral membrane protein</topology>
    </subcellularLocation>
</comment>
<evidence type="ECO:0000259" key="9">
    <source>
        <dbReference type="PROSITE" id="PS50893"/>
    </source>
</evidence>
<evidence type="ECO:0000256" key="8">
    <source>
        <dbReference type="ARBA" id="ARBA00023136"/>
    </source>
</evidence>
<dbReference type="CDD" id="cd03225">
    <property type="entry name" value="ABC_cobalt_CbiO_domain1"/>
    <property type="match status" value="1"/>
</dbReference>
<accession>A0A0R1UNR1</accession>
<keyword evidence="6" id="KW-0067">ATP-binding</keyword>
<evidence type="ECO:0000256" key="3">
    <source>
        <dbReference type="ARBA" id="ARBA00022448"/>
    </source>
</evidence>
<evidence type="ECO:0000256" key="2">
    <source>
        <dbReference type="ARBA" id="ARBA00005417"/>
    </source>
</evidence>
<dbReference type="PANTHER" id="PTHR43553">
    <property type="entry name" value="HEAVY METAL TRANSPORTER"/>
    <property type="match status" value="1"/>
</dbReference>
<evidence type="ECO:0000313" key="11">
    <source>
        <dbReference type="Proteomes" id="UP000051084"/>
    </source>
</evidence>
<dbReference type="PROSITE" id="PS00211">
    <property type="entry name" value="ABC_TRANSPORTER_1"/>
    <property type="match status" value="1"/>
</dbReference>
<dbReference type="SMART" id="SM00382">
    <property type="entry name" value="AAA"/>
    <property type="match status" value="1"/>
</dbReference>
<dbReference type="InterPro" id="IPR017871">
    <property type="entry name" value="ABC_transporter-like_CS"/>
</dbReference>
<dbReference type="GO" id="GO:0016887">
    <property type="term" value="F:ATP hydrolysis activity"/>
    <property type="evidence" value="ECO:0007669"/>
    <property type="project" value="InterPro"/>
</dbReference>
<comment type="similarity">
    <text evidence="2">Belongs to the ABC transporter superfamily.</text>
</comment>
<evidence type="ECO:0000256" key="7">
    <source>
        <dbReference type="ARBA" id="ARBA00022967"/>
    </source>
</evidence>
<organism evidence="10 11">
    <name type="scientific">Limosilactobacillus equigenerosi DSM 18793 = JCM 14505</name>
    <dbReference type="NCBI Taxonomy" id="1423742"/>
    <lineage>
        <taxon>Bacteria</taxon>
        <taxon>Bacillati</taxon>
        <taxon>Bacillota</taxon>
        <taxon>Bacilli</taxon>
        <taxon>Lactobacillales</taxon>
        <taxon>Lactobacillaceae</taxon>
        <taxon>Limosilactobacillus</taxon>
    </lineage>
</organism>
<keyword evidence="7" id="KW-1278">Translocase</keyword>
<dbReference type="GO" id="GO:0043190">
    <property type="term" value="C:ATP-binding cassette (ABC) transporter complex"/>
    <property type="evidence" value="ECO:0007669"/>
    <property type="project" value="TreeGrafter"/>
</dbReference>
<dbReference type="InterPro" id="IPR027417">
    <property type="entry name" value="P-loop_NTPase"/>
</dbReference>
<dbReference type="SUPFAM" id="SSF52540">
    <property type="entry name" value="P-loop containing nucleoside triphosphate hydrolases"/>
    <property type="match status" value="1"/>
</dbReference>
<dbReference type="InterPro" id="IPR015856">
    <property type="entry name" value="ABC_transpr_CbiO/EcfA_su"/>
</dbReference>
<sequence length="239" mass="26879">MMIKIVDGKYNYNQTNGINNINLTINDGESVCFVGPNGAGKSTLMKILTGVLPLQAGSYHFDNLLIDQTFLNDLTKVGQLYSQIGFVFQDSDVQLFNMTVEDEIAFGPRHLGLTEKEVMTRVDDMLKLMEIEKLRNRVPYQISGGEKKLVAIASVLAMNPSVIVFDEPFNGLSPRHRKMVKMIINKLHSIGKTIIISSHHFKQISEMVDSAYLFSETGTITGKFDHDDFPELLDKIDYL</sequence>
<reference evidence="10 11" key="1">
    <citation type="journal article" date="2015" name="Genome Announc.">
        <title>Expanding the biotechnology potential of lactobacilli through comparative genomics of 213 strains and associated genera.</title>
        <authorList>
            <person name="Sun Z."/>
            <person name="Harris H.M."/>
            <person name="McCann A."/>
            <person name="Guo C."/>
            <person name="Argimon S."/>
            <person name="Zhang W."/>
            <person name="Yang X."/>
            <person name="Jeffery I.B."/>
            <person name="Cooney J.C."/>
            <person name="Kagawa T.F."/>
            <person name="Liu W."/>
            <person name="Song Y."/>
            <person name="Salvetti E."/>
            <person name="Wrobel A."/>
            <person name="Rasinkangas P."/>
            <person name="Parkhill J."/>
            <person name="Rea M.C."/>
            <person name="O'Sullivan O."/>
            <person name="Ritari J."/>
            <person name="Douillard F.P."/>
            <person name="Paul Ross R."/>
            <person name="Yang R."/>
            <person name="Briner A.E."/>
            <person name="Felis G.E."/>
            <person name="de Vos W.M."/>
            <person name="Barrangou R."/>
            <person name="Klaenhammer T.R."/>
            <person name="Caufield P.W."/>
            <person name="Cui Y."/>
            <person name="Zhang H."/>
            <person name="O'Toole P.W."/>
        </authorList>
    </citation>
    <scope>NUCLEOTIDE SEQUENCE [LARGE SCALE GENOMIC DNA]</scope>
    <source>
        <strain evidence="10 11">DSM 18793</strain>
    </source>
</reference>
<protein>
    <submittedName>
        <fullName evidence="10">ABC transporter related</fullName>
    </submittedName>
</protein>
<dbReference type="EMBL" id="AZGC01000049">
    <property type="protein sequence ID" value="KRL93027.1"/>
    <property type="molecule type" value="Genomic_DNA"/>
</dbReference>
<dbReference type="GO" id="GO:0005524">
    <property type="term" value="F:ATP binding"/>
    <property type="evidence" value="ECO:0007669"/>
    <property type="project" value="UniProtKB-KW"/>
</dbReference>
<dbReference type="AlphaFoldDB" id="A0A0R1UNR1"/>
<dbReference type="Proteomes" id="UP000051084">
    <property type="component" value="Unassembled WGS sequence"/>
</dbReference>
<dbReference type="InterPro" id="IPR003439">
    <property type="entry name" value="ABC_transporter-like_ATP-bd"/>
</dbReference>
<keyword evidence="3" id="KW-0813">Transport</keyword>
<dbReference type="PATRIC" id="fig|1423742.4.peg.137"/>
<dbReference type="PANTHER" id="PTHR43553:SF27">
    <property type="entry name" value="ENERGY-COUPLING FACTOR TRANSPORTER ATP-BINDING PROTEIN ECFA2"/>
    <property type="match status" value="1"/>
</dbReference>
<dbReference type="InterPro" id="IPR050095">
    <property type="entry name" value="ECF_ABC_transporter_ATP-bd"/>
</dbReference>
<keyword evidence="4" id="KW-1003">Cell membrane</keyword>
<evidence type="ECO:0000256" key="6">
    <source>
        <dbReference type="ARBA" id="ARBA00022840"/>
    </source>
</evidence>
<evidence type="ECO:0000256" key="1">
    <source>
        <dbReference type="ARBA" id="ARBA00004202"/>
    </source>
</evidence>
<keyword evidence="5" id="KW-0547">Nucleotide-binding</keyword>
<keyword evidence="8" id="KW-0472">Membrane</keyword>
<keyword evidence="11" id="KW-1185">Reference proteome</keyword>
<dbReference type="STRING" id="417373.GCA_001570685_00713"/>
<proteinExistence type="inferred from homology"/>
<name>A0A0R1UNR1_9LACO</name>
<comment type="caution">
    <text evidence="10">The sequence shown here is derived from an EMBL/GenBank/DDBJ whole genome shotgun (WGS) entry which is preliminary data.</text>
</comment>
<feature type="domain" description="ABC transporter" evidence="9">
    <location>
        <begin position="3"/>
        <end position="236"/>
    </location>
</feature>
<dbReference type="GO" id="GO:0042626">
    <property type="term" value="F:ATPase-coupled transmembrane transporter activity"/>
    <property type="evidence" value="ECO:0007669"/>
    <property type="project" value="TreeGrafter"/>
</dbReference>
<evidence type="ECO:0000256" key="5">
    <source>
        <dbReference type="ARBA" id="ARBA00022741"/>
    </source>
</evidence>
<dbReference type="Gene3D" id="3.40.50.300">
    <property type="entry name" value="P-loop containing nucleotide triphosphate hydrolases"/>
    <property type="match status" value="1"/>
</dbReference>
<evidence type="ECO:0000313" key="10">
    <source>
        <dbReference type="EMBL" id="KRL93027.1"/>
    </source>
</evidence>
<dbReference type="InterPro" id="IPR003593">
    <property type="entry name" value="AAA+_ATPase"/>
</dbReference>
<dbReference type="RefSeq" id="WP_235804950.1">
    <property type="nucleotide sequence ID" value="NZ_AZGC01000049.1"/>
</dbReference>